<dbReference type="RefSeq" id="WP_194706586.1">
    <property type="nucleotide sequence ID" value="NZ_JADKPN010000004.1"/>
</dbReference>
<name>A0A930VGA3_9ACTN</name>
<feature type="region of interest" description="Disordered" evidence="1">
    <location>
        <begin position="78"/>
        <end position="97"/>
    </location>
</feature>
<evidence type="ECO:0000313" key="3">
    <source>
        <dbReference type="EMBL" id="MBF4763405.1"/>
    </source>
</evidence>
<feature type="compositionally biased region" description="Low complexity" evidence="1">
    <location>
        <begin position="81"/>
        <end position="92"/>
    </location>
</feature>
<evidence type="ECO:0000313" key="4">
    <source>
        <dbReference type="Proteomes" id="UP000640489"/>
    </source>
</evidence>
<proteinExistence type="predicted"/>
<evidence type="ECO:0000256" key="2">
    <source>
        <dbReference type="SAM" id="Phobius"/>
    </source>
</evidence>
<organism evidence="3 4">
    <name type="scientific">Nocardioides islandensis</name>
    <dbReference type="NCBI Taxonomy" id="433663"/>
    <lineage>
        <taxon>Bacteria</taxon>
        <taxon>Bacillati</taxon>
        <taxon>Actinomycetota</taxon>
        <taxon>Actinomycetes</taxon>
        <taxon>Propionibacteriales</taxon>
        <taxon>Nocardioidaceae</taxon>
        <taxon>Nocardioides</taxon>
    </lineage>
</organism>
<keyword evidence="2" id="KW-0472">Membrane</keyword>
<evidence type="ECO:0000256" key="1">
    <source>
        <dbReference type="SAM" id="MobiDB-lite"/>
    </source>
</evidence>
<dbReference type="AlphaFoldDB" id="A0A930VGA3"/>
<accession>A0A930VGA3</accession>
<feature type="transmembrane region" description="Helical" evidence="2">
    <location>
        <begin position="45"/>
        <end position="64"/>
    </location>
</feature>
<keyword evidence="4" id="KW-1185">Reference proteome</keyword>
<keyword evidence="2" id="KW-1133">Transmembrane helix</keyword>
<reference evidence="3" key="1">
    <citation type="submission" date="2020-11" db="EMBL/GenBank/DDBJ databases">
        <title>Nocardioides sp. nov., isolated from Soil of Cynanchum wilfordii Hemsley rhizosphere.</title>
        <authorList>
            <person name="Lee J.-S."/>
            <person name="Suh M.K."/>
            <person name="Kim J.-S."/>
        </authorList>
    </citation>
    <scope>NUCLEOTIDE SEQUENCE</scope>
    <source>
        <strain evidence="3">KCTC 19275</strain>
    </source>
</reference>
<dbReference type="EMBL" id="JADKPN010000004">
    <property type="protein sequence ID" value="MBF4763405.1"/>
    <property type="molecule type" value="Genomic_DNA"/>
</dbReference>
<dbReference type="Proteomes" id="UP000640489">
    <property type="component" value="Unassembled WGS sequence"/>
</dbReference>
<sequence length="254" mass="27496">MAWEETRGSSRVVLAGARHVAHADDAKGRSDEASRLPGRSLRPRVLAGAGVALVVLALIAFLLMRGGDKPTDRAALVDVEPTPSSSPRSPTPADVLTESAPTGVWKVVVVGRTLTTRGGQTKPLKQREDPIMWTFPAAACSDTQCSGTVSSSSGKEFSFTWDGQRLVVAREDAVYRNKKEACVDTDTGVVQPIEQSAARITWHYHYNPFVGSASRLVGTSVTRTTYEFFGTCEPHDSDTVKATYEWRMTPVAKT</sequence>
<gene>
    <name evidence="3" type="ORF">ISU07_09735</name>
</gene>
<comment type="caution">
    <text evidence="3">The sequence shown here is derived from an EMBL/GenBank/DDBJ whole genome shotgun (WGS) entry which is preliminary data.</text>
</comment>
<keyword evidence="2" id="KW-0812">Transmembrane</keyword>
<protein>
    <submittedName>
        <fullName evidence="3">Uncharacterized protein</fullName>
    </submittedName>
</protein>